<dbReference type="PANTHER" id="PTHR16943:SF8">
    <property type="entry name" value="2-METHYLCITRATE DEHYDRATASE"/>
    <property type="match status" value="1"/>
</dbReference>
<dbReference type="Proteomes" id="UP000177515">
    <property type="component" value="Chromosome 2"/>
</dbReference>
<name>A0ABN4TWZ1_9BURK</name>
<dbReference type="EMBL" id="CP017755">
    <property type="protein sequence ID" value="AOZ10190.1"/>
    <property type="molecule type" value="Genomic_DNA"/>
</dbReference>
<organism evidence="4 5">
    <name type="scientific">Cupriavidus malaysiensis</name>
    <dbReference type="NCBI Taxonomy" id="367825"/>
    <lineage>
        <taxon>Bacteria</taxon>
        <taxon>Pseudomonadati</taxon>
        <taxon>Pseudomonadota</taxon>
        <taxon>Betaproteobacteria</taxon>
        <taxon>Burkholderiales</taxon>
        <taxon>Burkholderiaceae</taxon>
        <taxon>Cupriavidus</taxon>
    </lineage>
</organism>
<dbReference type="InterPro" id="IPR042188">
    <property type="entry name" value="MmgE/PrpD_sf_2"/>
</dbReference>
<accession>A0ABN4TWZ1</accession>
<evidence type="ECO:0000313" key="4">
    <source>
        <dbReference type="EMBL" id="AOZ10190.1"/>
    </source>
</evidence>
<evidence type="ECO:0008006" key="6">
    <source>
        <dbReference type="Google" id="ProtNLM"/>
    </source>
</evidence>
<dbReference type="SUPFAM" id="SSF103378">
    <property type="entry name" value="2-methylcitrate dehydratase PrpD"/>
    <property type="match status" value="1"/>
</dbReference>
<dbReference type="InterPro" id="IPR036148">
    <property type="entry name" value="MmgE/PrpD_sf"/>
</dbReference>
<dbReference type="Gene3D" id="1.10.4100.10">
    <property type="entry name" value="2-methylcitrate dehydratase PrpD"/>
    <property type="match status" value="1"/>
</dbReference>
<feature type="domain" description="MmgE/PrpD C-terminal" evidence="3">
    <location>
        <begin position="284"/>
        <end position="454"/>
    </location>
</feature>
<dbReference type="InterPro" id="IPR005656">
    <property type="entry name" value="MmgE_PrpD"/>
</dbReference>
<dbReference type="InterPro" id="IPR045336">
    <property type="entry name" value="MmgE_PrpD_N"/>
</dbReference>
<dbReference type="Pfam" id="PF03972">
    <property type="entry name" value="MmgE_PrpD_N"/>
    <property type="match status" value="1"/>
</dbReference>
<proteinExistence type="inferred from homology"/>
<dbReference type="InterPro" id="IPR042183">
    <property type="entry name" value="MmgE/PrpD_sf_1"/>
</dbReference>
<feature type="domain" description="MmgE/PrpD N-terminal" evidence="2">
    <location>
        <begin position="23"/>
        <end position="257"/>
    </location>
</feature>
<evidence type="ECO:0000313" key="5">
    <source>
        <dbReference type="Proteomes" id="UP000177515"/>
    </source>
</evidence>
<dbReference type="PANTHER" id="PTHR16943">
    <property type="entry name" value="2-METHYLCITRATE DEHYDRATASE-RELATED"/>
    <property type="match status" value="1"/>
</dbReference>
<dbReference type="Gene3D" id="3.30.1330.120">
    <property type="entry name" value="2-methylcitrate dehydratase PrpD"/>
    <property type="match status" value="1"/>
</dbReference>
<dbReference type="InterPro" id="IPR045337">
    <property type="entry name" value="MmgE_PrpD_C"/>
</dbReference>
<evidence type="ECO:0000256" key="1">
    <source>
        <dbReference type="ARBA" id="ARBA00006174"/>
    </source>
</evidence>
<sequence>MGAGGLARGAPVAPRSDAAPLAQRLAEYVHALGEADIDAATLEALKLRLVDTFGCALAALDEPVIARCFGLADASGPAEAALIGTRRRSSAELAAFANGAAIRYYDLNDGYLSKEAGHPSDHLSVCLAVAQSEGRSITDFIVSAIAAYEIECRLFDAASLSARGWDNPSYGVVTAALTAGKLMRLPVEQLTQAVNIALVDHVAMNQTRVQVLSNWKGLADASASRSGVFAARLAREGITGPSPIFEGTMGFNRLVAGAGLELDTAGFGTRGTGFRIHDVLVKPYPAQGHTITAVESAIRLSKRIPDRNQIERVLVATTQFGYRFTGSEREMWAPATKESADHSMPYVVARALLDGTITNASYAEANLAAPDVRALMAKIKVVEDPVLTAMTPRQIPNRVSVTLKSGETLTEQAEDLWGSSRFPLTRAGIEAKFWRTVGSAISRPHGEQLLSAIWSLEKATSVDELFEAAAQARQG</sequence>
<dbReference type="Pfam" id="PF19305">
    <property type="entry name" value="MmgE_PrpD_C"/>
    <property type="match status" value="1"/>
</dbReference>
<evidence type="ECO:0000259" key="2">
    <source>
        <dbReference type="Pfam" id="PF03972"/>
    </source>
</evidence>
<evidence type="ECO:0000259" key="3">
    <source>
        <dbReference type="Pfam" id="PF19305"/>
    </source>
</evidence>
<keyword evidence="5" id="KW-1185">Reference proteome</keyword>
<reference evidence="4 5" key="1">
    <citation type="submission" date="2016-10" db="EMBL/GenBank/DDBJ databases">
        <title>Complete genome sequences of three Cupriavidus strains isolated from various Malaysian environments.</title>
        <authorList>
            <person name="Abdullah A.A.-A."/>
            <person name="Shafie N.A.H."/>
            <person name="Lau N.S."/>
        </authorList>
    </citation>
    <scope>NUCLEOTIDE SEQUENCE [LARGE SCALE GENOMIC DNA]</scope>
    <source>
        <strain evidence="4 5">USMAA1020</strain>
    </source>
</reference>
<comment type="similarity">
    <text evidence="1">Belongs to the PrpD family.</text>
</comment>
<protein>
    <recommendedName>
        <fullName evidence="6">2-methylcitrate dehydratase</fullName>
    </recommendedName>
</protein>
<gene>
    <name evidence="4" type="ORF">BKK80_31710</name>
</gene>